<evidence type="ECO:0000256" key="1">
    <source>
        <dbReference type="SAM" id="MobiDB-lite"/>
    </source>
</evidence>
<dbReference type="PANTHER" id="PTHR22930">
    <property type="match status" value="1"/>
</dbReference>
<accession>A0A8J5FRL3</accession>
<evidence type="ECO:0008006" key="4">
    <source>
        <dbReference type="Google" id="ProtNLM"/>
    </source>
</evidence>
<comment type="caution">
    <text evidence="2">The sequence shown here is derived from an EMBL/GenBank/DDBJ whole genome shotgun (WGS) entry which is preliminary data.</text>
</comment>
<proteinExistence type="predicted"/>
<sequence>MAVKQNDIPPRTHLPQCLPVVMSTSTPTLHSRTRKVATTGALSASTYSQITAYLVLAESQARTHLPHQRPTPPRGLQEERHSASHTSTSMPPRSRIKPPTTTPAISASTANDASAKSPISSSFSPADSSSSSSPVDSSAGPSFSLPRLLQLLRHLSLILLISSSFSPADSSSSSSPICRSLFFSSEIVAVAPTLFDEMEWDNGEGDYPNVNDCYEENNDSLDESSDDEVFINRNCLVILGMMLKDINKYVDKDIMENNEQKDDARRILLHDLMTSNEQPDGSEIPPLIQSSSRFYPYFKDCVGALDGTHIRVKVFDEDSPRYRGRKDWPTTNVLVVCSFDLKFTYILSGWEGTASDS</sequence>
<dbReference type="EMBL" id="JACMSC010000014">
    <property type="protein sequence ID" value="KAG6490386.1"/>
    <property type="molecule type" value="Genomic_DNA"/>
</dbReference>
<dbReference type="InterPro" id="IPR045249">
    <property type="entry name" value="HARBI1-like"/>
</dbReference>
<protein>
    <recommendedName>
        <fullName evidence="4">DDE Tnp4 domain-containing protein</fullName>
    </recommendedName>
</protein>
<gene>
    <name evidence="2" type="ORF">ZIOFF_051682</name>
</gene>
<evidence type="ECO:0000313" key="2">
    <source>
        <dbReference type="EMBL" id="KAG6490386.1"/>
    </source>
</evidence>
<name>A0A8J5FRL3_ZINOF</name>
<dbReference type="PANTHER" id="PTHR22930:SF268">
    <property type="entry name" value="NUCLEASE HARBI1"/>
    <property type="match status" value="1"/>
</dbReference>
<feature type="compositionally biased region" description="Low complexity" evidence="1">
    <location>
        <begin position="98"/>
        <end position="140"/>
    </location>
</feature>
<keyword evidence="3" id="KW-1185">Reference proteome</keyword>
<organism evidence="2 3">
    <name type="scientific">Zingiber officinale</name>
    <name type="common">Ginger</name>
    <name type="synonym">Amomum zingiber</name>
    <dbReference type="NCBI Taxonomy" id="94328"/>
    <lineage>
        <taxon>Eukaryota</taxon>
        <taxon>Viridiplantae</taxon>
        <taxon>Streptophyta</taxon>
        <taxon>Embryophyta</taxon>
        <taxon>Tracheophyta</taxon>
        <taxon>Spermatophyta</taxon>
        <taxon>Magnoliopsida</taxon>
        <taxon>Liliopsida</taxon>
        <taxon>Zingiberales</taxon>
        <taxon>Zingiberaceae</taxon>
        <taxon>Zingiber</taxon>
    </lineage>
</organism>
<reference evidence="2 3" key="1">
    <citation type="submission" date="2020-08" db="EMBL/GenBank/DDBJ databases">
        <title>Plant Genome Project.</title>
        <authorList>
            <person name="Zhang R.-G."/>
        </authorList>
    </citation>
    <scope>NUCLEOTIDE SEQUENCE [LARGE SCALE GENOMIC DNA]</scope>
    <source>
        <tissue evidence="2">Rhizome</tissue>
    </source>
</reference>
<dbReference type="Proteomes" id="UP000734854">
    <property type="component" value="Unassembled WGS sequence"/>
</dbReference>
<dbReference type="AlphaFoldDB" id="A0A8J5FRL3"/>
<evidence type="ECO:0000313" key="3">
    <source>
        <dbReference type="Proteomes" id="UP000734854"/>
    </source>
</evidence>
<feature type="region of interest" description="Disordered" evidence="1">
    <location>
        <begin position="62"/>
        <end position="140"/>
    </location>
</feature>